<accession>A0A086T8H0</accession>
<comment type="caution">
    <text evidence="7">The sequence shown here is derived from an EMBL/GenBank/DDBJ whole genome shotgun (WGS) entry which is preliminary data.</text>
</comment>
<evidence type="ECO:0000313" key="7">
    <source>
        <dbReference type="EMBL" id="KFH45652.1"/>
    </source>
</evidence>
<dbReference type="Proteomes" id="UP000029964">
    <property type="component" value="Unassembled WGS sequence"/>
</dbReference>
<dbReference type="InterPro" id="IPR001841">
    <property type="entry name" value="Znf_RING"/>
</dbReference>
<organism evidence="7 8">
    <name type="scientific">Hapsidospora chrysogenum (strain ATCC 11550 / CBS 779.69 / DSM 880 / IAM 14645 / JCM 23072 / IMI 49137)</name>
    <name type="common">Acremonium chrysogenum</name>
    <dbReference type="NCBI Taxonomy" id="857340"/>
    <lineage>
        <taxon>Eukaryota</taxon>
        <taxon>Fungi</taxon>
        <taxon>Dikarya</taxon>
        <taxon>Ascomycota</taxon>
        <taxon>Pezizomycotina</taxon>
        <taxon>Sordariomycetes</taxon>
        <taxon>Hypocreomycetidae</taxon>
        <taxon>Hypocreales</taxon>
        <taxon>Bionectriaceae</taxon>
        <taxon>Hapsidospora</taxon>
    </lineage>
</organism>
<protein>
    <recommendedName>
        <fullName evidence="6">RING-type domain-containing protein</fullName>
    </recommendedName>
</protein>
<evidence type="ECO:0000256" key="4">
    <source>
        <dbReference type="PROSITE-ProRule" id="PRU00175"/>
    </source>
</evidence>
<dbReference type="Pfam" id="PF00097">
    <property type="entry name" value="zf-C3HC4"/>
    <property type="match status" value="1"/>
</dbReference>
<evidence type="ECO:0000256" key="1">
    <source>
        <dbReference type="ARBA" id="ARBA00022723"/>
    </source>
</evidence>
<feature type="region of interest" description="Disordered" evidence="5">
    <location>
        <begin position="256"/>
        <end position="287"/>
    </location>
</feature>
<dbReference type="HOGENOM" id="CLU_828916_0_0_1"/>
<evidence type="ECO:0000256" key="5">
    <source>
        <dbReference type="SAM" id="MobiDB-lite"/>
    </source>
</evidence>
<keyword evidence="2 4" id="KW-0863">Zinc-finger</keyword>
<evidence type="ECO:0000259" key="6">
    <source>
        <dbReference type="PROSITE" id="PS50089"/>
    </source>
</evidence>
<feature type="region of interest" description="Disordered" evidence="5">
    <location>
        <begin position="1"/>
        <end position="25"/>
    </location>
</feature>
<dbReference type="AlphaFoldDB" id="A0A086T8H0"/>
<evidence type="ECO:0000256" key="2">
    <source>
        <dbReference type="ARBA" id="ARBA00022771"/>
    </source>
</evidence>
<evidence type="ECO:0000313" key="8">
    <source>
        <dbReference type="Proteomes" id="UP000029964"/>
    </source>
</evidence>
<keyword evidence="1" id="KW-0479">Metal-binding</keyword>
<proteinExistence type="predicted"/>
<dbReference type="PROSITE" id="PS50089">
    <property type="entry name" value="ZF_RING_2"/>
    <property type="match status" value="1"/>
</dbReference>
<gene>
    <name evidence="7" type="ORF">ACRE_035770</name>
</gene>
<feature type="domain" description="RING-type" evidence="6">
    <location>
        <begin position="53"/>
        <end position="114"/>
    </location>
</feature>
<dbReference type="InterPro" id="IPR013083">
    <property type="entry name" value="Znf_RING/FYVE/PHD"/>
</dbReference>
<dbReference type="InterPro" id="IPR018957">
    <property type="entry name" value="Znf_C3HC4_RING-type"/>
</dbReference>
<dbReference type="EMBL" id="JPKY01000029">
    <property type="protein sequence ID" value="KFH45652.1"/>
    <property type="molecule type" value="Genomic_DNA"/>
</dbReference>
<name>A0A086T8H0_HAPC1</name>
<dbReference type="Gene3D" id="3.30.40.10">
    <property type="entry name" value="Zinc/RING finger domain, C3HC4 (zinc finger)"/>
    <property type="match status" value="1"/>
</dbReference>
<sequence length="335" mass="37831">MSAGNTALERHSRNTTSLSPSTGGEPVTDVFWPQLRGKLRSTPDAFGRLELECSICRKLMVLDTVAARGKGEADNTHVCIGVDILICGHIFGHSCIEHWLVGMGTGNLRCPTCRYVLLTEGCRNPIESYRFTCIHDACRVPKTIYEGGERPMFCAVCCAKPALDKLKHWISFHLKRHACIEDMVLTRIAFAWGPPPIGHQFFPRYPDILAETSMEYWLGEDSIYSRYRNCANYIQDINPRGADYSLDDSDDGILPCPDSTNSPPAEDEENLRKQEETSSFGPPRDWVPPIVAPELAVHFRSDETDSARQEMSEFYDTLIRKAHEWRACGCRRQQI</sequence>
<dbReference type="STRING" id="857340.A0A086T8H0"/>
<dbReference type="OrthoDB" id="8062037at2759"/>
<dbReference type="GO" id="GO:0008270">
    <property type="term" value="F:zinc ion binding"/>
    <property type="evidence" value="ECO:0007669"/>
    <property type="project" value="UniProtKB-KW"/>
</dbReference>
<keyword evidence="8" id="KW-1185">Reference proteome</keyword>
<reference evidence="8" key="1">
    <citation type="journal article" date="2014" name="Genome Announc.">
        <title>Genome sequence and annotation of Acremonium chrysogenum, producer of the beta-lactam antibiotic cephalosporin C.</title>
        <authorList>
            <person name="Terfehr D."/>
            <person name="Dahlmann T.A."/>
            <person name="Specht T."/>
            <person name="Zadra I."/>
            <person name="Kuernsteiner H."/>
            <person name="Kueck U."/>
        </authorList>
    </citation>
    <scope>NUCLEOTIDE SEQUENCE [LARGE SCALE GENOMIC DNA]</scope>
    <source>
        <strain evidence="8">ATCC 11550 / CBS 779.69 / DSM 880 / IAM 14645 / JCM 23072 / IMI 49137</strain>
    </source>
</reference>
<evidence type="ECO:0000256" key="3">
    <source>
        <dbReference type="ARBA" id="ARBA00022833"/>
    </source>
</evidence>
<dbReference type="SUPFAM" id="SSF57850">
    <property type="entry name" value="RING/U-box"/>
    <property type="match status" value="1"/>
</dbReference>
<keyword evidence="3" id="KW-0862">Zinc</keyword>